<feature type="region of interest" description="Disordered" evidence="5">
    <location>
        <begin position="1"/>
        <end position="22"/>
    </location>
</feature>
<dbReference type="Proteomes" id="UP000026961">
    <property type="component" value="Chromosome 6"/>
</dbReference>
<dbReference type="InterPro" id="IPR050295">
    <property type="entry name" value="Plant_2OG-oxidoreductases"/>
</dbReference>
<dbReference type="GO" id="GO:0046872">
    <property type="term" value="F:metal ion binding"/>
    <property type="evidence" value="ECO:0007669"/>
    <property type="project" value="UniProtKB-KW"/>
</dbReference>
<dbReference type="SUPFAM" id="SSF51197">
    <property type="entry name" value="Clavaminate synthase-like"/>
    <property type="match status" value="3"/>
</dbReference>
<keyword evidence="4" id="KW-0408">Iron</keyword>
<feature type="domain" description="Fe2OG dioxygenase" evidence="6">
    <location>
        <begin position="223"/>
        <end position="322"/>
    </location>
</feature>
<name>A0A0E0A5T2_9ORYZ</name>
<keyword evidence="3" id="KW-0560">Oxidoreductase</keyword>
<dbReference type="Pfam" id="PF03171">
    <property type="entry name" value="2OG-FeII_Oxy"/>
    <property type="match status" value="3"/>
</dbReference>
<evidence type="ECO:0000313" key="7">
    <source>
        <dbReference type="EnsemblPlants" id="OGLUM06G05210.1"/>
    </source>
</evidence>
<protein>
    <recommendedName>
        <fullName evidence="6">Fe2OG dioxygenase domain-containing protein</fullName>
    </recommendedName>
</protein>
<dbReference type="Gramene" id="OGLUM06G05210.1">
    <property type="protein sequence ID" value="OGLUM06G05210.1"/>
    <property type="gene ID" value="OGLUM06G05210"/>
</dbReference>
<evidence type="ECO:0000259" key="6">
    <source>
        <dbReference type="PROSITE" id="PS51471"/>
    </source>
</evidence>
<evidence type="ECO:0000256" key="4">
    <source>
        <dbReference type="ARBA" id="ARBA00023004"/>
    </source>
</evidence>
<dbReference type="InterPro" id="IPR027443">
    <property type="entry name" value="IPNS-like_sf"/>
</dbReference>
<proteinExistence type="inferred from homology"/>
<feature type="domain" description="Fe2OG dioxygenase" evidence="6">
    <location>
        <begin position="1035"/>
        <end position="1136"/>
    </location>
</feature>
<dbReference type="FunFam" id="2.60.120.330:FF:000066">
    <property type="entry name" value="Os06g0176500 protein"/>
    <property type="match status" value="1"/>
</dbReference>
<feature type="region of interest" description="Disordered" evidence="5">
    <location>
        <begin position="453"/>
        <end position="472"/>
    </location>
</feature>
<organism evidence="7">
    <name type="scientific">Oryza glumipatula</name>
    <dbReference type="NCBI Taxonomy" id="40148"/>
    <lineage>
        <taxon>Eukaryota</taxon>
        <taxon>Viridiplantae</taxon>
        <taxon>Streptophyta</taxon>
        <taxon>Embryophyta</taxon>
        <taxon>Tracheophyta</taxon>
        <taxon>Spermatophyta</taxon>
        <taxon>Magnoliopsida</taxon>
        <taxon>Liliopsida</taxon>
        <taxon>Poales</taxon>
        <taxon>Poaceae</taxon>
        <taxon>BOP clade</taxon>
        <taxon>Oryzoideae</taxon>
        <taxon>Oryzeae</taxon>
        <taxon>Oryzinae</taxon>
        <taxon>Oryza</taxon>
    </lineage>
</organism>
<dbReference type="InterPro" id="IPR026992">
    <property type="entry name" value="DIOX_N"/>
</dbReference>
<reference evidence="7" key="1">
    <citation type="submission" date="2015-04" db="UniProtKB">
        <authorList>
            <consortium name="EnsemblPlants"/>
        </authorList>
    </citation>
    <scope>IDENTIFICATION</scope>
</reference>
<dbReference type="GO" id="GO:0016491">
    <property type="term" value="F:oxidoreductase activity"/>
    <property type="evidence" value="ECO:0007669"/>
    <property type="project" value="UniProtKB-KW"/>
</dbReference>
<evidence type="ECO:0000313" key="8">
    <source>
        <dbReference type="Proteomes" id="UP000026961"/>
    </source>
</evidence>
<feature type="compositionally biased region" description="Basic residues" evidence="5">
    <location>
        <begin position="453"/>
        <end position="467"/>
    </location>
</feature>
<dbReference type="EnsemblPlants" id="OGLUM06G05210.1">
    <property type="protein sequence ID" value="OGLUM06G05210.1"/>
    <property type="gene ID" value="OGLUM06G05210"/>
</dbReference>
<dbReference type="eggNOG" id="KOG0143">
    <property type="taxonomic scope" value="Eukaryota"/>
</dbReference>
<reference evidence="7" key="2">
    <citation type="submission" date="2018-05" db="EMBL/GenBank/DDBJ databases">
        <title>OgluRS3 (Oryza glumaepatula Reference Sequence Version 3).</title>
        <authorList>
            <person name="Zhang J."/>
            <person name="Kudrna D."/>
            <person name="Lee S."/>
            <person name="Talag J."/>
            <person name="Welchert J."/>
            <person name="Wing R.A."/>
        </authorList>
    </citation>
    <scope>NUCLEOTIDE SEQUENCE [LARGE SCALE GENOMIC DNA]</scope>
</reference>
<evidence type="ECO:0000256" key="1">
    <source>
        <dbReference type="ARBA" id="ARBA00008056"/>
    </source>
</evidence>
<dbReference type="InterPro" id="IPR005123">
    <property type="entry name" value="Oxoglu/Fe-dep_dioxygenase_dom"/>
</dbReference>
<keyword evidence="8" id="KW-1185">Reference proteome</keyword>
<evidence type="ECO:0000256" key="5">
    <source>
        <dbReference type="SAM" id="MobiDB-lite"/>
    </source>
</evidence>
<dbReference type="AlphaFoldDB" id="A0A0E0A5T2"/>
<accession>A0A0E0A5T2</accession>
<dbReference type="HOGENOM" id="CLU_010119_14_3_1"/>
<dbReference type="Gene3D" id="2.60.120.330">
    <property type="entry name" value="B-lactam Antibiotic, Isopenicillin N Synthase, Chain"/>
    <property type="match status" value="3"/>
</dbReference>
<keyword evidence="2" id="KW-0479">Metal-binding</keyword>
<feature type="domain" description="Fe2OG dioxygenase" evidence="6">
    <location>
        <begin position="677"/>
        <end position="777"/>
    </location>
</feature>
<evidence type="ECO:0000256" key="2">
    <source>
        <dbReference type="ARBA" id="ARBA00022723"/>
    </source>
</evidence>
<dbReference type="FunFam" id="2.60.120.330:FF:000018">
    <property type="entry name" value="2-oxoglutarate (2OG) and Fe(II)-dependent oxygenase superfamily protein"/>
    <property type="match status" value="1"/>
</dbReference>
<sequence length="1186" mass="132343">MVHPAQGQMVQDLAAGGELGAPPSRYVLREKDRPVSAAGAVPAAQRELAAIPTIDVSRLAAESGDDVVDDDGGEAAKLRAALQSWGLFAVTGHGMPEPFLDEILAATREFFHLPPEEKERYSNVVAADDGDAGGERFQPEGYGIDRVDTDEQILDWCDRLYLQVQPEEERRLEFWPEQPAALRGLLEEYTRRSERVFRRVLAATARSLGFGEEFFGDKVGERVATYARFTYYPPCPQPELVYGLKPHTDNSVLTVLLLDKHVGGLQLLKDGRWLDISVLTHELLVVAGDEIEIMSNGVFMAPVHRVVTSERERMSVVMFYQPEPHKDLVPSEELVGEERPAMYKKLKAKAFGDGFWDAFAAGERTIDFLKVKVEHQHQQPEAAAAAAAAPASSSSFWRSEGVKGEVKLGQARGRAVENRSFSGVDFAGSRAQSGERDCASGVHRGIVFFGRQRRRRRPLSPAPHRRSYGGDRSLLLRRGGGVSIILATMADGHEWKIVKIPPIVQQLAANVPEPPSQYVVDEQDRPAITGSDMPEPIPVIDLSRLSASDDDDDDSAGELAKLRSALENWGLFLAVGHGIEPSFLSEVMKVTRGFYELPLEEKQKYSNLANGNEFKHEGYGNDMVVSEKQILDWCDRLDVLHEYTVRCREITSLVLARLARLLGLREGYFVDMFDEDATTYARFNYYPRCLRPEDVLGLKPHSDGSVITVVSVDDTVSGLQVLRQGVWYDVPVVPNALLINMGDGMEIMSNGLLKSPVHRVVTNAEREQVSVVMFYALDPEKELEPAPELVDDEKRPRQYAKMKIKDYLSGFYETFARGTRVIDTGKNIQQVPMADEPWRLPNIVQELAAGVQEPPSRYLQDLAGGDQLAGAEIPEPIPTIDLGRLSGSDGADEAAKLRSALQNWGLFLVSNHGVETSLIDAVIEAAREFFRQPVEEKKKLSNLIDGKRFQIEGYGNDPVQTKDQILDWSDRLHLKVEPECDRNLAFWPTHPKSFRDILHEYTLKIKTVKNDILLALAKLLELDEDCLLNQFSDRAITTARFNYYSPCPRPDLVLGLKPHSDLCALTVLLTDKEVGGLQVLRDGTWYSVPAVRDYSLLINIGVTLEIMTNGTFRAPLHRVVTNAERERMSVAMFYAVDGEKEIEPVAELLGLKQQSARYRGIKGKDLLIGHYEHFSRGGRVVDSLKI</sequence>
<dbReference type="Pfam" id="PF14226">
    <property type="entry name" value="DIOX_N"/>
    <property type="match status" value="3"/>
</dbReference>
<evidence type="ECO:0000256" key="3">
    <source>
        <dbReference type="ARBA" id="ARBA00023002"/>
    </source>
</evidence>
<dbReference type="PANTHER" id="PTHR47991">
    <property type="entry name" value="OXOGLUTARATE/IRON-DEPENDENT DIOXYGENASE"/>
    <property type="match status" value="1"/>
</dbReference>
<dbReference type="PROSITE" id="PS51471">
    <property type="entry name" value="FE2OG_OXY"/>
    <property type="match status" value="3"/>
</dbReference>
<dbReference type="InterPro" id="IPR044861">
    <property type="entry name" value="IPNS-like_FE2OG_OXY"/>
</dbReference>
<comment type="similarity">
    <text evidence="1">Belongs to the iron/ascorbate-dependent oxidoreductase family.</text>
</comment>
<dbReference type="STRING" id="40148.A0A0E0A5T2"/>